<keyword evidence="3" id="KW-1185">Reference proteome</keyword>
<proteinExistence type="predicted"/>
<protein>
    <submittedName>
        <fullName evidence="2">DNA gyrase inhibitor GyrI</fullName>
    </submittedName>
</protein>
<dbReference type="AlphaFoldDB" id="A0A1T4UBV9"/>
<dbReference type="PANTHER" id="PTHR40055">
    <property type="entry name" value="TRANSCRIPTIONAL REGULATOR YGIV-RELATED"/>
    <property type="match status" value="1"/>
</dbReference>
<dbReference type="Gene3D" id="3.20.80.10">
    <property type="entry name" value="Regulatory factor, effector binding domain"/>
    <property type="match status" value="1"/>
</dbReference>
<dbReference type="PANTHER" id="PTHR40055:SF1">
    <property type="entry name" value="TRANSCRIPTIONAL REGULATOR YGIV-RELATED"/>
    <property type="match status" value="1"/>
</dbReference>
<dbReference type="SUPFAM" id="SSF55136">
    <property type="entry name" value="Probable bacterial effector-binding domain"/>
    <property type="match status" value="1"/>
</dbReference>
<evidence type="ECO:0000259" key="1">
    <source>
        <dbReference type="SMART" id="SM00871"/>
    </source>
</evidence>
<dbReference type="InterPro" id="IPR050908">
    <property type="entry name" value="SmbC-like"/>
</dbReference>
<dbReference type="Pfam" id="PF06445">
    <property type="entry name" value="GyrI-like"/>
    <property type="match status" value="1"/>
</dbReference>
<sequence>MSWLREQKVAPEDIQRLARCHDSPVFTPAEKCRYEAALSLPATLDIAIEPPFQKATLPGGRYAAFRFKGSPEQMEGFQTRLFTDWLPFSGFEPDAAPIIEFYDKPHPDTNDETTQLVLDVLVLLKVKSLKWG</sequence>
<organism evidence="2 3">
    <name type="scientific">Enterovibrio nigricans DSM 22720</name>
    <dbReference type="NCBI Taxonomy" id="1121868"/>
    <lineage>
        <taxon>Bacteria</taxon>
        <taxon>Pseudomonadati</taxon>
        <taxon>Pseudomonadota</taxon>
        <taxon>Gammaproteobacteria</taxon>
        <taxon>Vibrionales</taxon>
        <taxon>Vibrionaceae</taxon>
        <taxon>Enterovibrio</taxon>
    </lineage>
</organism>
<dbReference type="Proteomes" id="UP000190162">
    <property type="component" value="Unassembled WGS sequence"/>
</dbReference>
<accession>A0A1T4UBV9</accession>
<dbReference type="EMBL" id="FUXU01000011">
    <property type="protein sequence ID" value="SKA50167.1"/>
    <property type="molecule type" value="Genomic_DNA"/>
</dbReference>
<dbReference type="SMART" id="SM00871">
    <property type="entry name" value="AraC_E_bind"/>
    <property type="match status" value="1"/>
</dbReference>
<evidence type="ECO:0000313" key="3">
    <source>
        <dbReference type="Proteomes" id="UP000190162"/>
    </source>
</evidence>
<dbReference type="InterPro" id="IPR011256">
    <property type="entry name" value="Reg_factor_effector_dom_sf"/>
</dbReference>
<name>A0A1T4UBV9_9GAMM</name>
<reference evidence="3" key="1">
    <citation type="submission" date="2017-02" db="EMBL/GenBank/DDBJ databases">
        <authorList>
            <person name="Varghese N."/>
            <person name="Submissions S."/>
        </authorList>
    </citation>
    <scope>NUCLEOTIDE SEQUENCE [LARGE SCALE GENOMIC DNA]</scope>
    <source>
        <strain evidence="3">DSM 22720</strain>
    </source>
</reference>
<feature type="domain" description="AraC effector-binding" evidence="1">
    <location>
        <begin position="1"/>
        <end position="125"/>
    </location>
</feature>
<evidence type="ECO:0000313" key="2">
    <source>
        <dbReference type="EMBL" id="SKA50167.1"/>
    </source>
</evidence>
<gene>
    <name evidence="2" type="ORF">SAMN02745132_01330</name>
</gene>
<dbReference type="InterPro" id="IPR029442">
    <property type="entry name" value="GyrI-like"/>
</dbReference>
<dbReference type="InterPro" id="IPR010499">
    <property type="entry name" value="AraC_E-bd"/>
</dbReference>